<feature type="binding site" evidence="3">
    <location>
        <position position="101"/>
    </location>
    <ligand>
        <name>Zn(2+)</name>
        <dbReference type="ChEBI" id="CHEBI:29105"/>
        <label>2</label>
    </ligand>
</feature>
<dbReference type="PIRSF" id="PIRSF001235">
    <property type="entry name" value="Amidase_carbamoylase"/>
    <property type="match status" value="1"/>
</dbReference>
<feature type="binding site" evidence="3">
    <location>
        <position position="136"/>
    </location>
    <ligand>
        <name>Zn(2+)</name>
        <dbReference type="ChEBI" id="CHEBI:29105"/>
        <label>2</label>
    </ligand>
</feature>
<feature type="binding site" evidence="3">
    <location>
        <position position="101"/>
    </location>
    <ligand>
        <name>Zn(2+)</name>
        <dbReference type="ChEBI" id="CHEBI:29105"/>
        <label>1</label>
    </ligand>
</feature>
<sequence>MTSSFDNGAPLAVNGARLWQHLMKLAEFGALPDGGVNRQALSDEEIAAWRQMIAWAREAGLDAACDDAGNLFVTLAGAHRALPPLLMGSHLDSQPAGGRFDGVYGVIAALEVLVTLKERGVRPDRDVVAVGWMNEEGSRFAPGMMGSQAFAGVMTLDTMRAVRDANGVSVGEALDRVHAAFADLPRRAPGGAAAGYVELHIEQGPVLEAKGKTIGVVTGIQGKTTWRITLHGAPGHAGTVDMTARQDAIFAFARIAQSLEDEIGRHDEAVKLTLGRVVVTPNAPSVIPEQVVFSVDLRHPDNAVLQALGARLEAICAAHAAPCTVEAERLVDAESNDFAPHWQALIEASARAHGHPSMPILSHAGHDARYLAQVCPSAMIFIPSRDGVSHAPVEWSTPEQVSAGADVLADTIARWLVQDELARMPQLETGT</sequence>
<keyword evidence="6" id="KW-1185">Reference proteome</keyword>
<dbReference type="InterPro" id="IPR010158">
    <property type="entry name" value="Amidase_Cbmase"/>
</dbReference>
<reference evidence="5" key="1">
    <citation type="submission" date="2016-01" db="EMBL/GenBank/DDBJ databases">
        <authorList>
            <person name="Peeters C."/>
        </authorList>
    </citation>
    <scope>NUCLEOTIDE SEQUENCE</scope>
    <source>
        <strain evidence="5">LMG 29322</strain>
    </source>
</reference>
<dbReference type="SUPFAM" id="SSF53187">
    <property type="entry name" value="Zn-dependent exopeptidases"/>
    <property type="match status" value="1"/>
</dbReference>
<dbReference type="OrthoDB" id="9808195at2"/>
<dbReference type="NCBIfam" id="TIGR01879">
    <property type="entry name" value="hydantase"/>
    <property type="match status" value="1"/>
</dbReference>
<dbReference type="CDD" id="cd03884">
    <property type="entry name" value="M20_bAS"/>
    <property type="match status" value="1"/>
</dbReference>
<dbReference type="InterPro" id="IPR011650">
    <property type="entry name" value="Peptidase_M20_dimer"/>
</dbReference>
<accession>A0A158DI64</accession>
<dbReference type="Pfam" id="PF07687">
    <property type="entry name" value="M20_dimer"/>
    <property type="match status" value="1"/>
</dbReference>
<dbReference type="Pfam" id="PF01546">
    <property type="entry name" value="Peptidase_M20"/>
    <property type="match status" value="1"/>
</dbReference>
<feature type="binding site" evidence="3">
    <location>
        <position position="90"/>
    </location>
    <ligand>
        <name>Zn(2+)</name>
        <dbReference type="ChEBI" id="CHEBI:29105"/>
        <label>1</label>
    </ligand>
</feature>
<protein>
    <submittedName>
        <fullName evidence="5">Allantoate amidohydrolase</fullName>
    </submittedName>
</protein>
<evidence type="ECO:0000256" key="2">
    <source>
        <dbReference type="ARBA" id="ARBA00022801"/>
    </source>
</evidence>
<feature type="binding site" evidence="3">
    <location>
        <position position="390"/>
    </location>
    <ligand>
        <name>Zn(2+)</name>
        <dbReference type="ChEBI" id="CHEBI:29105"/>
        <label>2</label>
    </ligand>
</feature>
<evidence type="ECO:0000259" key="4">
    <source>
        <dbReference type="Pfam" id="PF07687"/>
    </source>
</evidence>
<feature type="binding site" evidence="3">
    <location>
        <position position="200"/>
    </location>
    <ligand>
        <name>Zn(2+)</name>
        <dbReference type="ChEBI" id="CHEBI:29105"/>
        <label>1</label>
    </ligand>
</feature>
<comment type="similarity">
    <text evidence="1">Belongs to the peptidase M20 family.</text>
</comment>
<dbReference type="NCBIfam" id="NF006771">
    <property type="entry name" value="PRK09290.1-5"/>
    <property type="match status" value="1"/>
</dbReference>
<evidence type="ECO:0000256" key="1">
    <source>
        <dbReference type="ARBA" id="ARBA00006153"/>
    </source>
</evidence>
<dbReference type="GO" id="GO:0046872">
    <property type="term" value="F:metal ion binding"/>
    <property type="evidence" value="ECO:0007669"/>
    <property type="project" value="UniProtKB-KW"/>
</dbReference>
<proteinExistence type="inferred from homology"/>
<dbReference type="PANTHER" id="PTHR32494">
    <property type="entry name" value="ALLANTOATE DEIMINASE-RELATED"/>
    <property type="match status" value="1"/>
</dbReference>
<dbReference type="RefSeq" id="WP_061172031.1">
    <property type="nucleotide sequence ID" value="NZ_FCOA02000044.1"/>
</dbReference>
<comment type="caution">
    <text evidence="5">The sequence shown here is derived from an EMBL/GenBank/DDBJ whole genome shotgun (WGS) entry which is preliminary data.</text>
</comment>
<name>A0A158DI64_9BURK</name>
<dbReference type="Gene3D" id="3.30.70.360">
    <property type="match status" value="1"/>
</dbReference>
<dbReference type="Proteomes" id="UP000054851">
    <property type="component" value="Unassembled WGS sequence"/>
</dbReference>
<evidence type="ECO:0000256" key="3">
    <source>
        <dbReference type="PIRSR" id="PIRSR001235-1"/>
    </source>
</evidence>
<keyword evidence="3" id="KW-0479">Metal-binding</keyword>
<evidence type="ECO:0000313" key="5">
    <source>
        <dbReference type="EMBL" id="SAK93926.1"/>
    </source>
</evidence>
<comment type="cofactor">
    <cofactor evidence="3">
        <name>Zn(2+)</name>
        <dbReference type="ChEBI" id="CHEBI:29105"/>
    </cofactor>
    <text evidence="3">Binds 2 Zn(2+) ions per subunit.</text>
</comment>
<gene>
    <name evidence="5" type="ORF">AWB79_07026</name>
</gene>
<organism evidence="5 6">
    <name type="scientific">Caballeronia hypogeia</name>
    <dbReference type="NCBI Taxonomy" id="1777140"/>
    <lineage>
        <taxon>Bacteria</taxon>
        <taxon>Pseudomonadati</taxon>
        <taxon>Pseudomonadota</taxon>
        <taxon>Betaproteobacteria</taxon>
        <taxon>Burkholderiales</taxon>
        <taxon>Burkholderiaceae</taxon>
        <taxon>Caballeronia</taxon>
    </lineage>
</organism>
<dbReference type="InterPro" id="IPR002933">
    <property type="entry name" value="Peptidase_M20"/>
</dbReference>
<dbReference type="AlphaFoldDB" id="A0A158DI64"/>
<dbReference type="STRING" id="1777140.AWB79_07026"/>
<keyword evidence="2" id="KW-0378">Hydrolase</keyword>
<dbReference type="Gene3D" id="3.40.630.10">
    <property type="entry name" value="Zn peptidases"/>
    <property type="match status" value="1"/>
</dbReference>
<dbReference type="EMBL" id="FCOA02000044">
    <property type="protein sequence ID" value="SAK93926.1"/>
    <property type="molecule type" value="Genomic_DNA"/>
</dbReference>
<keyword evidence="3" id="KW-0862">Zinc</keyword>
<dbReference type="SUPFAM" id="SSF55031">
    <property type="entry name" value="Bacterial exopeptidase dimerisation domain"/>
    <property type="match status" value="1"/>
</dbReference>
<dbReference type="InterPro" id="IPR036264">
    <property type="entry name" value="Bact_exopeptidase_dim_dom"/>
</dbReference>
<evidence type="ECO:0000313" key="6">
    <source>
        <dbReference type="Proteomes" id="UP000054851"/>
    </source>
</evidence>
<dbReference type="GO" id="GO:0016813">
    <property type="term" value="F:hydrolase activity, acting on carbon-nitrogen (but not peptide) bonds, in linear amidines"/>
    <property type="evidence" value="ECO:0007669"/>
    <property type="project" value="InterPro"/>
</dbReference>
<dbReference type="PANTHER" id="PTHR32494:SF5">
    <property type="entry name" value="ALLANTOATE AMIDOHYDROLASE"/>
    <property type="match status" value="1"/>
</dbReference>
<feature type="domain" description="Peptidase M20 dimerisation" evidence="4">
    <location>
        <begin position="219"/>
        <end position="321"/>
    </location>
</feature>